<name>A0A1M7T6F6_9FIRM</name>
<sequence length="115" mass="13681">MWNIIFYEKEDGTTPIQEFLDKLPVKHHAKALRDIDLLEKYGTSLTEPHVKHIKDKLWELRIKSASDISRIFYFVPVGKNIVLLHGFVKKTQKTPNREIETANNYLEDYQRRNKQ</sequence>
<dbReference type="RefSeq" id="WP_084078516.1">
    <property type="nucleotide sequence ID" value="NZ_FRDN01000005.1"/>
</dbReference>
<organism evidence="1 2">
    <name type="scientific">Desulfitobacterium chlororespirans DSM 11544</name>
    <dbReference type="NCBI Taxonomy" id="1121395"/>
    <lineage>
        <taxon>Bacteria</taxon>
        <taxon>Bacillati</taxon>
        <taxon>Bacillota</taxon>
        <taxon>Clostridia</taxon>
        <taxon>Eubacteriales</taxon>
        <taxon>Desulfitobacteriaceae</taxon>
        <taxon>Desulfitobacterium</taxon>
    </lineage>
</organism>
<evidence type="ECO:0000313" key="1">
    <source>
        <dbReference type="EMBL" id="SHN66289.1"/>
    </source>
</evidence>
<dbReference type="Proteomes" id="UP000184010">
    <property type="component" value="Unassembled WGS sequence"/>
</dbReference>
<protein>
    <submittedName>
        <fullName evidence="1">Phage-related protein</fullName>
    </submittedName>
</protein>
<keyword evidence="2" id="KW-1185">Reference proteome</keyword>
<gene>
    <name evidence="1" type="ORF">SAMN02745215_01648</name>
</gene>
<dbReference type="EMBL" id="FRDN01000005">
    <property type="protein sequence ID" value="SHN66289.1"/>
    <property type="molecule type" value="Genomic_DNA"/>
</dbReference>
<reference evidence="2" key="1">
    <citation type="submission" date="2016-12" db="EMBL/GenBank/DDBJ databases">
        <authorList>
            <person name="Varghese N."/>
            <person name="Submissions S."/>
        </authorList>
    </citation>
    <scope>NUCLEOTIDE SEQUENCE [LARGE SCALE GENOMIC DNA]</scope>
    <source>
        <strain evidence="2">DSM 11544</strain>
    </source>
</reference>
<dbReference type="AlphaFoldDB" id="A0A1M7T6F6"/>
<dbReference type="InterPro" id="IPR009241">
    <property type="entry name" value="HigB-like"/>
</dbReference>
<accession>A0A1M7T6F6</accession>
<dbReference type="Pfam" id="PF05973">
    <property type="entry name" value="Gp49"/>
    <property type="match status" value="1"/>
</dbReference>
<proteinExistence type="predicted"/>
<dbReference type="STRING" id="1121395.SAMN02745215_01648"/>
<evidence type="ECO:0000313" key="2">
    <source>
        <dbReference type="Proteomes" id="UP000184010"/>
    </source>
</evidence>